<dbReference type="Gene3D" id="1.10.260.40">
    <property type="entry name" value="lambda repressor-like DNA-binding domains"/>
    <property type="match status" value="1"/>
</dbReference>
<dbReference type="InterPro" id="IPR041413">
    <property type="entry name" value="MLTR_LBD"/>
</dbReference>
<dbReference type="PANTHER" id="PTHR35010">
    <property type="entry name" value="BLL4672 PROTEIN-RELATED"/>
    <property type="match status" value="1"/>
</dbReference>
<dbReference type="SMART" id="SM00530">
    <property type="entry name" value="HTH_XRE"/>
    <property type="match status" value="1"/>
</dbReference>
<keyword evidence="4" id="KW-1185">Reference proteome</keyword>
<dbReference type="InterPro" id="IPR010982">
    <property type="entry name" value="Lambda_DNA-bd_dom_sf"/>
</dbReference>
<protein>
    <submittedName>
        <fullName evidence="3">Helix-turn-helix transcriptional regulator</fullName>
    </submittedName>
</protein>
<dbReference type="SUPFAM" id="SSF47413">
    <property type="entry name" value="lambda repressor-like DNA-binding domains"/>
    <property type="match status" value="1"/>
</dbReference>
<dbReference type="Gene3D" id="3.30.450.180">
    <property type="match status" value="1"/>
</dbReference>
<gene>
    <name evidence="3" type="ORF">OHU35_37555</name>
</gene>
<dbReference type="PROSITE" id="PS50943">
    <property type="entry name" value="HTH_CROC1"/>
    <property type="match status" value="1"/>
</dbReference>
<reference evidence="3 4" key="1">
    <citation type="submission" date="2022-10" db="EMBL/GenBank/DDBJ databases">
        <title>The complete genomes of actinobacterial strains from the NBC collection.</title>
        <authorList>
            <person name="Joergensen T.S."/>
            <person name="Alvarez Arevalo M."/>
            <person name="Sterndorff E.B."/>
            <person name="Faurdal D."/>
            <person name="Vuksanovic O."/>
            <person name="Mourched A.-S."/>
            <person name="Charusanti P."/>
            <person name="Shaw S."/>
            <person name="Blin K."/>
            <person name="Weber T."/>
        </authorList>
    </citation>
    <scope>NUCLEOTIDE SEQUENCE [LARGE SCALE GENOMIC DNA]</scope>
    <source>
        <strain evidence="3 4">NBC_00017</strain>
    </source>
</reference>
<feature type="region of interest" description="Disordered" evidence="1">
    <location>
        <begin position="283"/>
        <end position="308"/>
    </location>
</feature>
<dbReference type="Proteomes" id="UP001621512">
    <property type="component" value="Chromosome"/>
</dbReference>
<dbReference type="PANTHER" id="PTHR35010:SF2">
    <property type="entry name" value="BLL4672 PROTEIN"/>
    <property type="match status" value="1"/>
</dbReference>
<evidence type="ECO:0000259" key="2">
    <source>
        <dbReference type="PROSITE" id="PS50943"/>
    </source>
</evidence>
<proteinExistence type="predicted"/>
<accession>A0ABZ1MWE8</accession>
<dbReference type="RefSeq" id="WP_405508492.1">
    <property type="nucleotide sequence ID" value="NZ_CP108341.1"/>
</dbReference>
<dbReference type="InterPro" id="IPR001387">
    <property type="entry name" value="Cro/C1-type_HTH"/>
</dbReference>
<dbReference type="CDD" id="cd00093">
    <property type="entry name" value="HTH_XRE"/>
    <property type="match status" value="1"/>
</dbReference>
<dbReference type="Pfam" id="PF13560">
    <property type="entry name" value="HTH_31"/>
    <property type="match status" value="1"/>
</dbReference>
<evidence type="ECO:0000313" key="3">
    <source>
        <dbReference type="EMBL" id="WTW31436.1"/>
    </source>
</evidence>
<dbReference type="EMBL" id="CP108341">
    <property type="protein sequence ID" value="WTW31436.1"/>
    <property type="molecule type" value="Genomic_DNA"/>
</dbReference>
<name>A0ABZ1MWE8_STREF</name>
<feature type="domain" description="HTH cro/C1-type" evidence="2">
    <location>
        <begin position="33"/>
        <end position="84"/>
    </location>
</feature>
<dbReference type="Pfam" id="PF17765">
    <property type="entry name" value="MLTR_LBD"/>
    <property type="match status" value="1"/>
</dbReference>
<sequence>MASSSRSAFGALVRAWRDRLAPADAGFTVTDGRRAPGLRREELAQLAGLSVDYVLRLEQSRARNPSAQVVGALARALQLSRAERDQLYRSAGLLPPQDGTVSTHVPPGIQRLAARLGDVPIGVFSADWTLVWWNSMWSAVFGDAAVVPPAERNLARALFGNGLAHAAMPPVRSERGPDVFEVSIVADLKDAVSRYPGDAQLDRLVRELRGVSGAFAHHWATRTASAPHTTDRKTIRHPEVGDIQVDCDVLIVPGADLRMVTYTAATGSSDAGKLDLLRVAGGQTATAPPDGRPQDVGDTVGGRVDPAA</sequence>
<organism evidence="3 4">
    <name type="scientific">Streptomyces purpurascens</name>
    <dbReference type="NCBI Taxonomy" id="1924"/>
    <lineage>
        <taxon>Bacteria</taxon>
        <taxon>Bacillati</taxon>
        <taxon>Actinomycetota</taxon>
        <taxon>Actinomycetes</taxon>
        <taxon>Kitasatosporales</taxon>
        <taxon>Streptomycetaceae</taxon>
        <taxon>Streptomyces</taxon>
    </lineage>
</organism>
<evidence type="ECO:0000313" key="4">
    <source>
        <dbReference type="Proteomes" id="UP001621512"/>
    </source>
</evidence>
<evidence type="ECO:0000256" key="1">
    <source>
        <dbReference type="SAM" id="MobiDB-lite"/>
    </source>
</evidence>